<dbReference type="InterPro" id="IPR001314">
    <property type="entry name" value="Peptidase_S1A"/>
</dbReference>
<dbReference type="InterPro" id="IPR051333">
    <property type="entry name" value="CLIP_Serine_Protease"/>
</dbReference>
<dbReference type="GO" id="GO:0005615">
    <property type="term" value="C:extracellular space"/>
    <property type="evidence" value="ECO:0000318"/>
    <property type="project" value="GO_Central"/>
</dbReference>
<dbReference type="PANTHER" id="PTHR24260:SF147">
    <property type="entry name" value="EG:BACR7A4.3 PROTEIN-RELATED"/>
    <property type="match status" value="1"/>
</dbReference>
<keyword evidence="2" id="KW-0732">Signal</keyword>
<keyword evidence="5" id="KW-0378">Hydrolase</keyword>
<evidence type="ECO:0000259" key="3">
    <source>
        <dbReference type="PROSITE" id="PS50240"/>
    </source>
</evidence>
<dbReference type="MEROPS" id="S01.A28"/>
<dbReference type="PRINTS" id="PR00722">
    <property type="entry name" value="CHYMOTRYPSIN"/>
</dbReference>
<dbReference type="OrthoDB" id="7726766at2759"/>
<evidence type="ECO:0000256" key="1">
    <source>
        <dbReference type="ARBA" id="ARBA00023157"/>
    </source>
</evidence>
<sequence>MTYLFVWIFLCSLGSCQLAYSMFLKQPCGKTPVPKIISGSNASQQSAQYMAGIFNTTHLLCGGTIIHEDFVLTVAHCKSTQTLFVRLGAYNINHPTDQIRVIETIAHPQYSNSTYANDIALVKLERSVIFNLNIQPICIHLDATLGKQIRYYNAFGWGRTRNAEQSDILQRIFVNRTNPMICHLYLGMSPDPKQICATTDQGDTCAGDSGGPLISKITYQGKNFDTQFGITSYGTRECNGVGLYTDVSQYSGWIANIVRSKQDRSVVSRRSNGMFLYSDCTGDSIGSILMATIVGLQYSAKGVLITDRHVLTTADFSQDNPFSLAIVVMGMEFQASAIFKPFADINISLISLTRRLENRGALRPICILETANIAGSLRITGTGQYGLSNYVINVQSLNWQLCELELRRNIEQNQFCVKNTFQPNALKQFGTAGDILVKKILNVSGMVHFVLLGLVDVSHNDVYVITSAMANAEWISKIVNQNE</sequence>
<reference evidence="5 7" key="4">
    <citation type="journal article" date="2002" name="Genome Biol.">
        <title>The transposable elements of the Drosophila melanogaster euchromatin: a genomics perspective.</title>
        <authorList>
            <person name="Kaminker J.S."/>
            <person name="Bergman C.M."/>
            <person name="Kronmiller B."/>
            <person name="Carlson J."/>
            <person name="Svirskas R."/>
            <person name="Patel S."/>
            <person name="Frise E."/>
            <person name="Wheeler D.A."/>
            <person name="Lewis S.E."/>
            <person name="Rubin G.M."/>
            <person name="Ashburner M."/>
            <person name="Celniker S.E."/>
        </authorList>
    </citation>
    <scope>NUCLEOTIDE SEQUENCE [LARGE SCALE GENOMIC DNA]</scope>
    <source>
        <strain evidence="7">Berkeley</strain>
    </source>
</reference>
<reference evidence="5 7" key="2">
    <citation type="journal article" date="2002" name="Genome Biol.">
        <title>Finishing a whole-genome shotgun: release 3 of the Drosophila melanogaster euchromatic genome sequence.</title>
        <authorList>
            <person name="Celniker S.E."/>
            <person name="Wheeler D.A."/>
            <person name="Kronmiller B."/>
            <person name="Carlson J.W."/>
            <person name="Halpern A."/>
            <person name="Patel S."/>
            <person name="Adams M."/>
            <person name="Champe M."/>
            <person name="Dugan S.P."/>
            <person name="Frise E."/>
            <person name="Hodgson A."/>
            <person name="George R.A."/>
            <person name="Hoskins R.A."/>
            <person name="Laverty T."/>
            <person name="Muzny D.M."/>
            <person name="Nelson C.R."/>
            <person name="Pacleb J.M."/>
            <person name="Park S."/>
            <person name="Pfeiffer B.D."/>
            <person name="Richards S."/>
            <person name="Sodergren E.J."/>
            <person name="Svirskas R."/>
            <person name="Tabor P.E."/>
            <person name="Wan K."/>
            <person name="Stapleton M."/>
            <person name="Sutton G.G."/>
            <person name="Venter C."/>
            <person name="Weinstock G."/>
            <person name="Scherer S.E."/>
            <person name="Myers E.W."/>
            <person name="Gibbs R.A."/>
            <person name="Rubin G.M."/>
        </authorList>
    </citation>
    <scope>NUCLEOTIDE SEQUENCE [LARGE SCALE GENOMIC DNA]</scope>
    <source>
        <strain evidence="7">Berkeley</strain>
    </source>
</reference>
<accession>C0PDF1</accession>
<reference evidence="4" key="10">
    <citation type="submission" date="2009-02" db="EMBL/GenBank/DDBJ databases">
        <authorList>
            <person name="Carlson J."/>
            <person name="Booth B."/>
            <person name="Frise E."/>
            <person name="Sandler J."/>
            <person name="Wan K."/>
            <person name="Yu C."/>
            <person name="Celniker S."/>
        </authorList>
    </citation>
    <scope>NUCLEOTIDE SEQUENCE</scope>
</reference>
<feature type="signal peptide" evidence="2">
    <location>
        <begin position="1"/>
        <end position="21"/>
    </location>
</feature>
<dbReference type="BioGRID-ORCS" id="12798330">
    <property type="hits" value="0 hits in 1 CRISPR screen"/>
</dbReference>
<reference evidence="5 7" key="1">
    <citation type="journal article" date="2000" name="Science">
        <title>The genome sequence of Drosophila melanogaster.</title>
        <authorList>
            <person name="Adams M.D."/>
            <person name="Celniker S.E."/>
            <person name="Holt R.A."/>
            <person name="Evans C.A."/>
            <person name="Gocayne J.D."/>
            <person name="Amanatides P.G."/>
            <person name="Scherer S.E."/>
            <person name="Li P.W."/>
            <person name="Hoskins R.A."/>
            <person name="Galle R.F."/>
            <person name="George R.A."/>
            <person name="Lewis S.E."/>
            <person name="Richards S."/>
            <person name="Ashburner M."/>
            <person name="Henderson S.N."/>
            <person name="Sutton G.G."/>
            <person name="Wortman J.R."/>
            <person name="Yandell M.D."/>
            <person name="Zhang Q."/>
            <person name="Chen L.X."/>
            <person name="Brandon R.C."/>
            <person name="Rogers Y.H."/>
            <person name="Blazej R.G."/>
            <person name="Champe M."/>
            <person name="Pfeiffer B.D."/>
            <person name="Wan K.H."/>
            <person name="Doyle C."/>
            <person name="Baxter E.G."/>
            <person name="Helt G."/>
            <person name="Nelson C.R."/>
            <person name="Gabor G.L."/>
            <person name="Abril J.F."/>
            <person name="Agbayani A."/>
            <person name="An H.J."/>
            <person name="Andrews-Pfannkoch C."/>
            <person name="Baldwin D."/>
            <person name="Ballew R.M."/>
            <person name="Basu A."/>
            <person name="Baxendale J."/>
            <person name="Bayraktaroglu L."/>
            <person name="Beasley E.M."/>
            <person name="Beeson K.Y."/>
            <person name="Benos P.V."/>
            <person name="Berman B.P."/>
            <person name="Bhandari D."/>
            <person name="Bolshakov S."/>
            <person name="Borkova D."/>
            <person name="Botchan M.R."/>
            <person name="Bouck J."/>
            <person name="Brokstein P."/>
            <person name="Brottier P."/>
            <person name="Burtis K.C."/>
            <person name="Busam D.A."/>
            <person name="Butler H."/>
            <person name="Cadieu E."/>
            <person name="Center A."/>
            <person name="Chandra I."/>
            <person name="Cherry J.M."/>
            <person name="Cawley S."/>
            <person name="Dahlke C."/>
            <person name="Davenport L.B."/>
            <person name="Davies P."/>
            <person name="de Pablos B."/>
            <person name="Delcher A."/>
            <person name="Deng Z."/>
            <person name="Mays A.D."/>
            <person name="Dew I."/>
            <person name="Dietz S.M."/>
            <person name="Dodson K."/>
            <person name="Doup L.E."/>
            <person name="Downes M."/>
            <person name="Dugan-Rocha S."/>
            <person name="Dunkov B.C."/>
            <person name="Dunn P."/>
            <person name="Durbin K.J."/>
            <person name="Evangelista C.C."/>
            <person name="Ferraz C."/>
            <person name="Ferriera S."/>
            <person name="Fleischmann W."/>
            <person name="Fosler C."/>
            <person name="Gabrielian A.E."/>
            <person name="Garg N.S."/>
            <person name="Gelbart W.M."/>
            <person name="Glasser K."/>
            <person name="Glodek A."/>
            <person name="Gong F."/>
            <person name="Gorrell J.H."/>
            <person name="Gu Z."/>
            <person name="Guan P."/>
            <person name="Harris M."/>
            <person name="Harris N.L."/>
            <person name="Harvey D."/>
            <person name="Heiman T.J."/>
            <person name="Hernandez J.R."/>
            <person name="Houck J."/>
            <person name="Hostin D."/>
            <person name="Houston K.A."/>
            <person name="Howland T.J."/>
            <person name="Wei M.H."/>
            <person name="Ibegwam C."/>
            <person name="Jalali M."/>
            <person name="Kalush F."/>
            <person name="Karpen G.H."/>
            <person name="Ke Z."/>
            <person name="Kennison J.A."/>
            <person name="Ketchum K.A."/>
            <person name="Kimmel B.E."/>
            <person name="Kodira C.D."/>
            <person name="Kraft C."/>
            <person name="Kravitz S."/>
            <person name="Kulp D."/>
            <person name="Lai Z."/>
            <person name="Lasko P."/>
            <person name="Lei Y."/>
            <person name="Levitsky A.A."/>
            <person name="Li J."/>
            <person name="Li Z."/>
            <person name="Liang Y."/>
            <person name="Lin X."/>
            <person name="Liu X."/>
            <person name="Mattei B."/>
            <person name="McIntosh T.C."/>
            <person name="McLeod M.P."/>
            <person name="McPherson D."/>
            <person name="Merkulov G."/>
            <person name="Milshina N.V."/>
            <person name="Mobarry C."/>
            <person name="Morris J."/>
            <person name="Moshrefi A."/>
            <person name="Mount S.M."/>
            <person name="Moy M."/>
            <person name="Murphy B."/>
            <person name="Murphy L."/>
            <person name="Muzny D.M."/>
            <person name="Nelson D.L."/>
            <person name="Nelson D.R."/>
            <person name="Nelson K.A."/>
            <person name="Nixon K."/>
            <person name="Nusskern D.R."/>
            <person name="Pacleb J.M."/>
            <person name="Palazzolo M."/>
            <person name="Pittman G.S."/>
            <person name="Pan S."/>
            <person name="Pollard J."/>
            <person name="Puri V."/>
            <person name="Reese M.G."/>
            <person name="Reinert K."/>
            <person name="Remington K."/>
            <person name="Saunders R.D."/>
            <person name="Scheeler F."/>
            <person name="Shen H."/>
            <person name="Shue B.C."/>
            <person name="Siden-Kiamos I."/>
            <person name="Simpson M."/>
            <person name="Skupski M.P."/>
            <person name="Smith T."/>
            <person name="Spier E."/>
            <person name="Spradling A.C."/>
            <person name="Stapleton M."/>
            <person name="Strong R."/>
            <person name="Sun E."/>
            <person name="Svirskas R."/>
            <person name="Tector C."/>
            <person name="Turner R."/>
            <person name="Venter E."/>
            <person name="Wang A.H."/>
            <person name="Wang X."/>
            <person name="Wang Z.Y."/>
            <person name="Wassarman D.A."/>
            <person name="Weinstock G.M."/>
            <person name="Weissenbach J."/>
            <person name="Williams S.M."/>
            <person name="WoodageT"/>
            <person name="Worley K.C."/>
            <person name="Wu D."/>
            <person name="Yang S."/>
            <person name="Yao Q.A."/>
            <person name="Ye J."/>
            <person name="Yeh R.F."/>
            <person name="Zaveri J.S."/>
            <person name="Zhan M."/>
            <person name="Zhang G."/>
            <person name="Zhao Q."/>
            <person name="Zheng L."/>
            <person name="Zheng X.H."/>
            <person name="Zhong F.N."/>
            <person name="Zhong W."/>
            <person name="Zhou X."/>
            <person name="Zhu S."/>
            <person name="Zhu X."/>
            <person name="Smith H.O."/>
            <person name="Gibbs R.A."/>
            <person name="Myers E.W."/>
            <person name="Rubin G.M."/>
            <person name="Venter J.C."/>
        </authorList>
    </citation>
    <scope>NUCLEOTIDE SEQUENCE [LARGE SCALE GENOMIC DNA]</scope>
    <source>
        <strain evidence="7">Berkeley</strain>
    </source>
</reference>
<feature type="domain" description="Peptidase S1" evidence="3">
    <location>
        <begin position="36"/>
        <end position="259"/>
    </location>
</feature>
<dbReference type="RefSeq" id="NP_001286532.1">
    <property type="nucleotide sequence ID" value="NM_001299603.1"/>
</dbReference>
<gene>
    <name evidence="4" type="primary">CG4827-RA</name>
    <name evidence="5" type="synonym">Dmel\CG43110</name>
    <name evidence="5" type="synonym">MB7.chr2R.pasa.4777</name>
    <name evidence="5" type="synonym">SP248</name>
    <name evidence="5 6" type="ORF">CG43110</name>
    <name evidence="5" type="ORF">Dmel_CG43110</name>
</gene>
<dbReference type="Proteomes" id="UP000000803">
    <property type="component" value="Chromosome 2R"/>
</dbReference>
<dbReference type="KEGG" id="dme:Dmel_CG43110"/>
<dbReference type="GeneID" id="12798330"/>
<dbReference type="InterPro" id="IPR001254">
    <property type="entry name" value="Trypsin_dom"/>
</dbReference>
<dbReference type="EMBL" id="AE013599">
    <property type="protein sequence ID" value="AHN56328.1"/>
    <property type="molecule type" value="Genomic_DNA"/>
</dbReference>
<dbReference type="GO" id="GO:0045087">
    <property type="term" value="P:innate immune response"/>
    <property type="evidence" value="ECO:0000318"/>
    <property type="project" value="GO_Central"/>
</dbReference>
<dbReference type="RefSeq" id="NP_001246396.1">
    <property type="nucleotide sequence ID" value="NM_001259467.2"/>
</dbReference>
<dbReference type="PaxDb" id="7227-FBpp0293436"/>
<dbReference type="HOGENOM" id="CLU_004497_6_2_1"/>
<dbReference type="eggNOG" id="KOG3627">
    <property type="taxonomic scope" value="Eukaryota"/>
</dbReference>
<evidence type="ECO:0000256" key="2">
    <source>
        <dbReference type="SAM" id="SignalP"/>
    </source>
</evidence>
<dbReference type="AlphaFoldDB" id="C0PDF1"/>
<dbReference type="PROSITE" id="PS50240">
    <property type="entry name" value="TRYPSIN_DOM"/>
    <property type="match status" value="1"/>
</dbReference>
<dbReference type="FunFam" id="2.40.10.10:FF:000156">
    <property type="entry name" value="MIP06385p"/>
    <property type="match status" value="1"/>
</dbReference>
<reference evidence="5 7" key="6">
    <citation type="journal article" date="2005" name="PLoS Comput. Biol.">
        <title>Combined evidence annotation of transposable elements in genome sequences.</title>
        <authorList>
            <person name="Quesneville H."/>
            <person name="Bergman C.M."/>
            <person name="Andrieu O."/>
            <person name="Autard D."/>
            <person name="Nouaud D."/>
            <person name="Ashburner M."/>
            <person name="Anxolabehere D."/>
        </authorList>
    </citation>
    <scope>NUCLEOTIDE SEQUENCE [LARGE SCALE GENOMIC DNA]</scope>
    <source>
        <strain evidence="7">Berkeley</strain>
    </source>
</reference>
<dbReference type="EMBL" id="AE013599">
    <property type="protein sequence ID" value="AFH08149.1"/>
    <property type="molecule type" value="Genomic_DNA"/>
</dbReference>
<proteinExistence type="evidence at transcript level"/>
<dbReference type="Pfam" id="PF00089">
    <property type="entry name" value="Trypsin"/>
    <property type="match status" value="1"/>
</dbReference>
<reference evidence="5" key="11">
    <citation type="journal article" date="2015" name="G3 (Bethesda)">
        <title>Gene Model Annotations for Drosophila melanogaster: Impact of High-Throughput Data.</title>
        <authorList>
            <consortium name="FlyBase Consortium"/>
            <person name="Matthews B.B."/>
            <person name="Dos Santos G."/>
            <person name="Crosby M.A."/>
            <person name="Emmert D.B."/>
            <person name="St Pierre S.E."/>
            <person name="Gramates L.S."/>
            <person name="Zhou P."/>
            <person name="Schroeder A.J."/>
            <person name="Falls K."/>
            <person name="Strelets V."/>
            <person name="Russo S.M."/>
            <person name="Gelbart W.M."/>
            <person name="null"/>
        </authorList>
    </citation>
    <scope>NUCLEOTIDE SEQUENCE</scope>
</reference>
<reference evidence="5" key="14">
    <citation type="submission" date="2020-04" db="EMBL/GenBank/DDBJ databases">
        <authorList>
            <consortium name="FlyBase"/>
        </authorList>
    </citation>
    <scope>NUCLEOTIDE SEQUENCE</scope>
</reference>
<dbReference type="PANTHER" id="PTHR24260">
    <property type="match status" value="1"/>
</dbReference>
<dbReference type="SUPFAM" id="SSF50494">
    <property type="entry name" value="Trypsin-like serine proteases"/>
    <property type="match status" value="2"/>
</dbReference>
<dbReference type="OMA" id="IVNITEC"/>
<evidence type="ECO:0000313" key="6">
    <source>
        <dbReference type="FlyBase" id="FBgn0262570"/>
    </source>
</evidence>
<dbReference type="DNASU" id="12798330"/>
<evidence type="ECO:0000313" key="5">
    <source>
        <dbReference type="EMBL" id="AFH08149.1"/>
    </source>
</evidence>
<dbReference type="EMBL" id="BT066320">
    <property type="protein sequence ID" value="ACN32196.1"/>
    <property type="molecule type" value="mRNA"/>
</dbReference>
<reference evidence="5" key="7">
    <citation type="submission" date="2006-08" db="EMBL/GenBank/DDBJ databases">
        <authorList>
            <person name="Celniker S."/>
            <person name="Carlson J."/>
            <person name="Wan K."/>
            <person name="Frise E."/>
            <person name="Hoskins R."/>
            <person name="Park S."/>
            <person name="Svirskas R."/>
            <person name="Rubin G."/>
        </authorList>
    </citation>
    <scope>NUCLEOTIDE SEQUENCE</scope>
</reference>
<organism evidence="4">
    <name type="scientific">Drosophila melanogaster</name>
    <name type="common">Fruit fly</name>
    <dbReference type="NCBI Taxonomy" id="7227"/>
    <lineage>
        <taxon>Eukaryota</taxon>
        <taxon>Metazoa</taxon>
        <taxon>Ecdysozoa</taxon>
        <taxon>Arthropoda</taxon>
        <taxon>Hexapoda</taxon>
        <taxon>Insecta</taxon>
        <taxon>Pterygota</taxon>
        <taxon>Neoptera</taxon>
        <taxon>Endopterygota</taxon>
        <taxon>Diptera</taxon>
        <taxon>Brachycera</taxon>
        <taxon>Muscomorpha</taxon>
        <taxon>Ephydroidea</taxon>
        <taxon>Drosophilidae</taxon>
        <taxon>Drosophila</taxon>
        <taxon>Sophophora</taxon>
    </lineage>
</organism>
<dbReference type="GO" id="GO:0004252">
    <property type="term" value="F:serine-type endopeptidase activity"/>
    <property type="evidence" value="ECO:0000255"/>
    <property type="project" value="FlyBase"/>
</dbReference>
<reference evidence="5 7" key="3">
    <citation type="journal article" date="2002" name="Genome Biol.">
        <title>Annotation of the Drosophila melanogaster euchromatic genome: a systematic review.</title>
        <authorList>
            <person name="Misra S."/>
            <person name="Crosby M.A."/>
            <person name="Mungall C.J."/>
            <person name="Matthews B.B."/>
            <person name="Campbell K.S."/>
            <person name="Hradecky P."/>
            <person name="Huang Y."/>
            <person name="Kaminker J.S."/>
            <person name="Millburn G.H."/>
            <person name="Prochnik S.E."/>
            <person name="Smith C.D."/>
            <person name="Tupy J.L."/>
            <person name="Whitfied E.J."/>
            <person name="Bayraktaroglu L."/>
            <person name="Berman B.P."/>
            <person name="Bettencourt B.R."/>
            <person name="Celniker S.E."/>
            <person name="de Grey A.D."/>
            <person name="Drysdale R.A."/>
            <person name="Harris N.L."/>
            <person name="Richter J."/>
            <person name="Russo S."/>
            <person name="Schroeder A.J."/>
            <person name="Shu S.Q."/>
            <person name="Stapleton M."/>
            <person name="Yamada C."/>
            <person name="Ashburner M."/>
            <person name="Gelbart W.M."/>
            <person name="Rubin G.M."/>
            <person name="Lewis S.E."/>
        </authorList>
    </citation>
    <scope>GENOME REANNOTATION</scope>
    <source>
        <strain evidence="7">Berkeley</strain>
    </source>
</reference>
<reference evidence="5 7" key="8">
    <citation type="journal article" date="2007" name="Science">
        <title>The Release 5.1 annotation of Drosophila melanogaster heterochromatin.</title>
        <authorList>
            <person name="Smith C.D."/>
            <person name="Shu S."/>
            <person name="Mungall C.J."/>
            <person name="Karpen G.H."/>
        </authorList>
    </citation>
    <scope>NUCLEOTIDE SEQUENCE [LARGE SCALE GENOMIC DNA]</scope>
    <source>
        <strain evidence="7">Berkeley</strain>
    </source>
</reference>
<evidence type="ECO:0000313" key="7">
    <source>
        <dbReference type="Proteomes" id="UP000000803"/>
    </source>
</evidence>
<dbReference type="Gene3D" id="2.40.10.10">
    <property type="entry name" value="Trypsin-like serine proteases"/>
    <property type="match status" value="2"/>
</dbReference>
<feature type="chain" id="PRO_5015087653" evidence="2">
    <location>
        <begin position="22"/>
        <end position="483"/>
    </location>
</feature>
<protein>
    <submittedName>
        <fullName evidence="4">MIP06385p</fullName>
    </submittedName>
</protein>
<keyword evidence="1" id="KW-1015">Disulfide bond</keyword>
<name>C0PDF1_DROME</name>
<reference evidence="5 7" key="5">
    <citation type="journal article" date="2002" name="Genome Biol.">
        <title>Heterochromatic sequences in a Drosophila whole-genome shotgun assembly.</title>
        <authorList>
            <person name="Hoskins R.A."/>
            <person name="Smith C.D."/>
            <person name="Carlson J.W."/>
            <person name="Carvalho A.B."/>
            <person name="Halpern A."/>
            <person name="Kaminker J.S."/>
            <person name="Kennedy C."/>
            <person name="Mungall C.J."/>
            <person name="Sullivan B.A."/>
            <person name="Sutton G.G."/>
            <person name="Yasuhara J.C."/>
            <person name="Wakimoto B.T."/>
            <person name="Myers E.W."/>
            <person name="Celniker S.E."/>
            <person name="Rubin G.M."/>
            <person name="Karpen G.H."/>
        </authorList>
    </citation>
    <scope>NUCLEOTIDE SEQUENCE [LARGE SCALE GENOMIC DNA]</scope>
    <source>
        <strain evidence="7">Berkeley</strain>
    </source>
</reference>
<dbReference type="Bgee" id="FBgn0262570">
    <property type="expression patterns" value="Expressed in head cyst cell (Drosophila) in testis and 121 other cell types or tissues"/>
</dbReference>
<dbReference type="FlyBase" id="FBgn0262570">
    <property type="gene designation" value="CG43110"/>
</dbReference>
<dbReference type="GO" id="GO:0006508">
    <property type="term" value="P:proteolysis"/>
    <property type="evidence" value="ECO:0007669"/>
    <property type="project" value="InterPro"/>
</dbReference>
<dbReference type="CDD" id="cd00190">
    <property type="entry name" value="Tryp_SPc"/>
    <property type="match status" value="1"/>
</dbReference>
<dbReference type="ExpressionAtlas" id="C0PDF1">
    <property type="expression patterns" value="baseline and differential"/>
</dbReference>
<dbReference type="SMR" id="C0PDF1"/>
<dbReference type="STRING" id="7227.FBpp0311711"/>
<dbReference type="InterPro" id="IPR043504">
    <property type="entry name" value="Peptidase_S1_PA_chymotrypsin"/>
</dbReference>
<dbReference type="SMART" id="SM00020">
    <property type="entry name" value="Tryp_SPc"/>
    <property type="match status" value="1"/>
</dbReference>
<reference evidence="5 7" key="9">
    <citation type="journal article" date="2007" name="Science">
        <title>Sequence finishing and mapping of Drosophila melanogaster heterochromatin.</title>
        <authorList>
            <person name="Hoskins R.A."/>
            <person name="Carlson J.W."/>
            <person name="Kennedy C."/>
            <person name="Acevedo D."/>
            <person name="Evans-Holm M."/>
            <person name="Frise E."/>
            <person name="Wan K.H."/>
            <person name="Park S."/>
            <person name="Mendez-Lago M."/>
            <person name="Rossi F."/>
            <person name="Villasante A."/>
            <person name="Dimitri P."/>
            <person name="Karpen G.H."/>
            <person name="Celniker S.E."/>
        </authorList>
    </citation>
    <scope>NUCLEOTIDE SEQUENCE [LARGE SCALE GENOMIC DNA]</scope>
    <source>
        <strain evidence="7">Berkeley</strain>
    </source>
</reference>
<dbReference type="InParanoid" id="C0PDF1"/>
<reference evidence="5" key="15">
    <citation type="submission" date="2020-05" db="EMBL/GenBank/DDBJ databases">
        <title>Drosophila melanogaster release 4 sequence.</title>
        <authorList>
            <consortium name="Berkeley Drosophila Genome Project"/>
            <person name="Celniker S."/>
            <person name="Carlson J."/>
            <person name="Wan K."/>
            <person name="Pfeiffer B."/>
            <person name="Frise E."/>
            <person name="George R."/>
            <person name="Hoskins R."/>
            <person name="Stapleton M."/>
            <person name="Pacleb J."/>
            <person name="Park S."/>
            <person name="Svirskas R."/>
            <person name="Smith E."/>
            <person name="Yu C."/>
            <person name="Rubin G."/>
        </authorList>
    </citation>
    <scope>NUCLEOTIDE SEQUENCE</scope>
</reference>
<reference evidence="5" key="12">
    <citation type="journal article" date="2015" name="G3 (Bethesda)">
        <title>Gene Model Annotations for Drosophila melanogaster: The Rule-Benders.</title>
        <authorList>
            <consortium name="FlyBase Consortium"/>
            <person name="Crosby M.A."/>
            <person name="Gramates L.S."/>
            <person name="Dos Santos G."/>
            <person name="Matthews B.B."/>
            <person name="St Pierre S.E."/>
            <person name="Zhou P."/>
            <person name="Schroeder A.J."/>
            <person name="Falls K."/>
            <person name="Emmert D.B."/>
            <person name="Russo S.M."/>
            <person name="Gelbart W.M."/>
            <person name="null"/>
        </authorList>
    </citation>
    <scope>NUCLEOTIDE SEQUENCE</scope>
</reference>
<dbReference type="InterPro" id="IPR009003">
    <property type="entry name" value="Peptidase_S1_PA"/>
</dbReference>
<dbReference type="AGR" id="FB:FBgn0262570"/>
<dbReference type="PROSITE" id="PS00135">
    <property type="entry name" value="TRYPSIN_SER"/>
    <property type="match status" value="1"/>
</dbReference>
<reference evidence="5" key="13">
    <citation type="journal article" date="2015" name="Genome Res.">
        <title>The Release 6 reference sequence of the Drosophila melanogaster genome.</title>
        <authorList>
            <person name="Hoskins R.A."/>
            <person name="Carlson J.W."/>
            <person name="Wan K.H."/>
            <person name="Park S."/>
            <person name="Mendez I."/>
            <person name="Galle S.E."/>
            <person name="Booth B.W."/>
            <person name="Pfeiffer B.D."/>
            <person name="George R.A."/>
            <person name="Svirskas R."/>
            <person name="Krzywinski M."/>
            <person name="Schein J."/>
            <person name="Accardo M.C."/>
            <person name="Damia E."/>
            <person name="Messina G."/>
            <person name="Mendez-Lago M."/>
            <person name="de Pablos B."/>
            <person name="Demakova O.V."/>
            <person name="Andreyeva E.N."/>
            <person name="Boldyreva L.V."/>
            <person name="Marra M."/>
            <person name="Carvalho A.B."/>
            <person name="Dimitri P."/>
            <person name="Villasante A."/>
            <person name="Zhimulev I.F."/>
            <person name="Rubin G.M."/>
            <person name="Karpen G.H."/>
            <person name="Celniker S.E."/>
        </authorList>
    </citation>
    <scope>NUCLEOTIDE SEQUENCE</scope>
</reference>
<evidence type="ECO:0000313" key="4">
    <source>
        <dbReference type="EMBL" id="ACN32196.1"/>
    </source>
</evidence>
<dbReference type="VEuPathDB" id="VectorBase:FBgn0262570"/>
<dbReference type="InterPro" id="IPR033116">
    <property type="entry name" value="TRYPSIN_SER"/>
</dbReference>
<keyword evidence="7" id="KW-1185">Reference proteome</keyword>